<reference evidence="2 3" key="1">
    <citation type="journal article" date="2016" name="Mol. Biol. Evol.">
        <title>Comparative Genomics of Early-Diverging Mushroom-Forming Fungi Provides Insights into the Origins of Lignocellulose Decay Capabilities.</title>
        <authorList>
            <person name="Nagy L.G."/>
            <person name="Riley R."/>
            <person name="Tritt A."/>
            <person name="Adam C."/>
            <person name="Daum C."/>
            <person name="Floudas D."/>
            <person name="Sun H."/>
            <person name="Yadav J.S."/>
            <person name="Pangilinan J."/>
            <person name="Larsson K.H."/>
            <person name="Matsuura K."/>
            <person name="Barry K."/>
            <person name="Labutti K."/>
            <person name="Kuo R."/>
            <person name="Ohm R.A."/>
            <person name="Bhattacharya S.S."/>
            <person name="Shirouzu T."/>
            <person name="Yoshinaga Y."/>
            <person name="Martin F.M."/>
            <person name="Grigoriev I.V."/>
            <person name="Hibbett D.S."/>
        </authorList>
    </citation>
    <scope>NUCLEOTIDE SEQUENCE [LARGE SCALE GENOMIC DNA]</scope>
    <source>
        <strain evidence="2 3">HHB14362 ss-1</strain>
    </source>
</reference>
<evidence type="ECO:0000313" key="3">
    <source>
        <dbReference type="Proteomes" id="UP000076761"/>
    </source>
</evidence>
<feature type="region of interest" description="Disordered" evidence="1">
    <location>
        <begin position="137"/>
        <end position="306"/>
    </location>
</feature>
<dbReference type="OrthoDB" id="10563487at2759"/>
<evidence type="ECO:0000313" key="2">
    <source>
        <dbReference type="EMBL" id="KZT19069.1"/>
    </source>
</evidence>
<name>A0A165N1Y3_9AGAM</name>
<feature type="region of interest" description="Disordered" evidence="1">
    <location>
        <begin position="367"/>
        <end position="706"/>
    </location>
</feature>
<organism evidence="2 3">
    <name type="scientific">Neolentinus lepideus HHB14362 ss-1</name>
    <dbReference type="NCBI Taxonomy" id="1314782"/>
    <lineage>
        <taxon>Eukaryota</taxon>
        <taxon>Fungi</taxon>
        <taxon>Dikarya</taxon>
        <taxon>Basidiomycota</taxon>
        <taxon>Agaricomycotina</taxon>
        <taxon>Agaricomycetes</taxon>
        <taxon>Gloeophyllales</taxon>
        <taxon>Gloeophyllaceae</taxon>
        <taxon>Neolentinus</taxon>
    </lineage>
</organism>
<dbReference type="InParanoid" id="A0A165N1Y3"/>
<feature type="compositionally biased region" description="Polar residues" evidence="1">
    <location>
        <begin position="480"/>
        <end position="502"/>
    </location>
</feature>
<accession>A0A165N1Y3</accession>
<feature type="compositionally biased region" description="Basic and acidic residues" evidence="1">
    <location>
        <begin position="425"/>
        <end position="435"/>
    </location>
</feature>
<dbReference type="AlphaFoldDB" id="A0A165N1Y3"/>
<feature type="compositionally biased region" description="Basic residues" evidence="1">
    <location>
        <begin position="436"/>
        <end position="446"/>
    </location>
</feature>
<protein>
    <submittedName>
        <fullName evidence="2">Uncharacterized protein</fullName>
    </submittedName>
</protein>
<dbReference type="Proteomes" id="UP000076761">
    <property type="component" value="Unassembled WGS sequence"/>
</dbReference>
<feature type="compositionally biased region" description="Polar residues" evidence="1">
    <location>
        <begin position="635"/>
        <end position="647"/>
    </location>
</feature>
<keyword evidence="3" id="KW-1185">Reference proteome</keyword>
<feature type="compositionally biased region" description="Acidic residues" evidence="1">
    <location>
        <begin position="95"/>
        <end position="105"/>
    </location>
</feature>
<proteinExistence type="predicted"/>
<feature type="compositionally biased region" description="Basic and acidic residues" evidence="1">
    <location>
        <begin position="390"/>
        <end position="418"/>
    </location>
</feature>
<feature type="region of interest" description="Disordered" evidence="1">
    <location>
        <begin position="88"/>
        <end position="117"/>
    </location>
</feature>
<gene>
    <name evidence="2" type="ORF">NEOLEDRAFT_76780</name>
</gene>
<dbReference type="EMBL" id="KV425651">
    <property type="protein sequence ID" value="KZT19069.1"/>
    <property type="molecule type" value="Genomic_DNA"/>
</dbReference>
<feature type="compositionally biased region" description="Basic and acidic residues" evidence="1">
    <location>
        <begin position="539"/>
        <end position="564"/>
    </location>
</feature>
<feature type="compositionally biased region" description="Low complexity" evidence="1">
    <location>
        <begin position="155"/>
        <end position="167"/>
    </location>
</feature>
<evidence type="ECO:0000256" key="1">
    <source>
        <dbReference type="SAM" id="MobiDB-lite"/>
    </source>
</evidence>
<sequence>MRIKSGKKLSWRKRKSSSMVEIMSQGVITVLTPLMKLLVKRTPMKKISWPRLTWTRVISWNETMRQIFTSHKPVVDTSVREASPMIAEPGVTPQADEEGDAEEPSQPDVGGSRADSTNAEDVQFADLDVVESPQLSYPVDLPQEPAPGASPDPQAVAAGEQDAAEALEPSDAPQVDTPSEEDDVMAVDPTLEVDKSVLVDPGSQQQQEPVDTVMESPEVTAASLPQTPKPLKPVTQHVTPRLPPPYLSVRPNDSVSVQESIEVAEDMPESALRTPMKIQDPIEVEDDEEAEKERSPSPVYSTPKAGVAKRMRNRFGQVPFPVPEDVEEQLLSSRAIPDVSIVPVLQVPVVEISVTRSLRRKTAAAAVSVASNQAEKPPAIQPKRRGRQPLSEEEKARRAAAKQAEKEEKARLKKEKQEQAQAAKEAQKAQKAAERKAKRATSKRVTKITVVPAQEHEEEPEPDVATAPEKDETIVPETPQPDNEQSLAQWATLEPLQSQPTFAPSEASIDQLYPSTPQPEPSSGGDIDGVEELVLDTTGESHDHRAVTESPPREVPDDAVRKEPLFLPSESQSQALLGHTQQDHAEVIPSSPPVVFGTEEEDQELALPVPVKKALPASQPAPQPSVAPYRRLTDIASSQGSLFSRPSGSLPPAIARKPHAQEDLSQLYPDDDDEDSDDDDDDSDEDGKEEKSHIPKNRRAGSGVGVSMRRTAGLLKFI</sequence>
<feature type="compositionally biased region" description="Acidic residues" evidence="1">
    <location>
        <begin position="669"/>
        <end position="687"/>
    </location>
</feature>
<dbReference type="STRING" id="1314782.A0A165N1Y3"/>